<comment type="caution">
    <text evidence="1">The sequence shown here is derived from an EMBL/GenBank/DDBJ whole genome shotgun (WGS) entry which is preliminary data.</text>
</comment>
<gene>
    <name evidence="1" type="ORF">MQP27_18500</name>
</gene>
<organism evidence="1 2">
    <name type="scientific">Streptomyces cylindrosporus</name>
    <dbReference type="NCBI Taxonomy" id="2927583"/>
    <lineage>
        <taxon>Bacteria</taxon>
        <taxon>Bacillati</taxon>
        <taxon>Actinomycetota</taxon>
        <taxon>Actinomycetes</taxon>
        <taxon>Kitasatosporales</taxon>
        <taxon>Streptomycetaceae</taxon>
        <taxon>Streptomyces</taxon>
    </lineage>
</organism>
<proteinExistence type="predicted"/>
<reference evidence="1" key="1">
    <citation type="submission" date="2022-03" db="EMBL/GenBank/DDBJ databases">
        <title>Streptomyces 7R015 and 7R016 isolated from Barleria lupulina in Thailand.</title>
        <authorList>
            <person name="Kanchanasin P."/>
            <person name="Phongsopitanun W."/>
            <person name="Tanasupawat S."/>
        </authorList>
    </citation>
    <scope>NUCLEOTIDE SEQUENCE</scope>
    <source>
        <strain evidence="1">7R015</strain>
    </source>
</reference>
<keyword evidence="2" id="KW-1185">Reference proteome</keyword>
<evidence type="ECO:0000313" key="2">
    <source>
        <dbReference type="Proteomes" id="UP001165269"/>
    </source>
</evidence>
<name>A0ABS9Y7A7_9ACTN</name>
<dbReference type="EMBL" id="JALDAY010000005">
    <property type="protein sequence ID" value="MCI3273103.1"/>
    <property type="molecule type" value="Genomic_DNA"/>
</dbReference>
<protein>
    <submittedName>
        <fullName evidence="1">Uncharacterized protein</fullName>
    </submittedName>
</protein>
<sequence>MGERFAADNAEDLPIESIKAGKTAVEDGLAALKEAQTIIELEGPEDVAASAAVMTNAVKAMVIYFGEQATFERALGKLHRLMDDQPPSVSGPAEILLEALSHVRRLRWTASPDPTALDEHEAREVIAAKLACREAGRALPPNSLEHDEFEALLEGHAPRPPMLSERYLDAVHQFDAEEVTFIRAAKAELHGQVDI</sequence>
<evidence type="ECO:0000313" key="1">
    <source>
        <dbReference type="EMBL" id="MCI3273103.1"/>
    </source>
</evidence>
<dbReference type="Proteomes" id="UP001165269">
    <property type="component" value="Unassembled WGS sequence"/>
</dbReference>
<accession>A0ABS9Y7A7</accession>
<dbReference type="RefSeq" id="WP_242766292.1">
    <property type="nucleotide sequence ID" value="NZ_JALDAY010000005.1"/>
</dbReference>